<dbReference type="OrthoDB" id="26212at2"/>
<sequence>MARTAASSNVRTYMPDEQQDAQILDFVKALEAAGRVGPDVRPALVAANGARLELPEAMYHVLLQVAETLSSGMGVTIAPMNAMLTTQEAADFLGIARPTLVRILERGDIPMTKPGRHRFVQLRDLLDYQSQQREQTRTTLDELVEDAVDTDLYSATDGPPPVTR</sequence>
<dbReference type="InterPro" id="IPR010093">
    <property type="entry name" value="SinI_DNA-bd"/>
</dbReference>
<reference evidence="3" key="1">
    <citation type="submission" date="2016-10" db="EMBL/GenBank/DDBJ databases">
        <authorList>
            <person name="Varghese N."/>
            <person name="Submissions S."/>
        </authorList>
    </citation>
    <scope>NUCLEOTIDE SEQUENCE [LARGE SCALE GENOMIC DNA]</scope>
    <source>
        <strain evidence="3">DSM 45079</strain>
    </source>
</reference>
<gene>
    <name evidence="2" type="ORF">SAMN04488563_1011</name>
</gene>
<keyword evidence="3" id="KW-1185">Reference proteome</keyword>
<dbReference type="AlphaFoldDB" id="A0A1H2HFE9"/>
<organism evidence="2 3">
    <name type="scientific">Jiangella alkaliphila</name>
    <dbReference type="NCBI Taxonomy" id="419479"/>
    <lineage>
        <taxon>Bacteria</taxon>
        <taxon>Bacillati</taxon>
        <taxon>Actinomycetota</taxon>
        <taxon>Actinomycetes</taxon>
        <taxon>Jiangellales</taxon>
        <taxon>Jiangellaceae</taxon>
        <taxon>Jiangella</taxon>
    </lineage>
</organism>
<evidence type="ECO:0000313" key="2">
    <source>
        <dbReference type="EMBL" id="SDU30553.1"/>
    </source>
</evidence>
<dbReference type="NCBIfam" id="TIGR01764">
    <property type="entry name" value="excise"/>
    <property type="match status" value="1"/>
</dbReference>
<dbReference type="InterPro" id="IPR009061">
    <property type="entry name" value="DNA-bd_dom_put_sf"/>
</dbReference>
<dbReference type="Pfam" id="PF12728">
    <property type="entry name" value="HTH_17"/>
    <property type="match status" value="1"/>
</dbReference>
<protein>
    <submittedName>
        <fullName evidence="2">DNA binding domain-containing protein, excisionase family</fullName>
    </submittedName>
</protein>
<dbReference type="EMBL" id="LT629791">
    <property type="protein sequence ID" value="SDU30553.1"/>
    <property type="molecule type" value="Genomic_DNA"/>
</dbReference>
<feature type="domain" description="Helix-turn-helix" evidence="1">
    <location>
        <begin position="83"/>
        <end position="133"/>
    </location>
</feature>
<proteinExistence type="predicted"/>
<dbReference type="GO" id="GO:0003677">
    <property type="term" value="F:DNA binding"/>
    <property type="evidence" value="ECO:0007669"/>
    <property type="project" value="InterPro"/>
</dbReference>
<dbReference type="Proteomes" id="UP000182977">
    <property type="component" value="Chromosome I"/>
</dbReference>
<evidence type="ECO:0000259" key="1">
    <source>
        <dbReference type="Pfam" id="PF12728"/>
    </source>
</evidence>
<dbReference type="SUPFAM" id="SSF46955">
    <property type="entry name" value="Putative DNA-binding domain"/>
    <property type="match status" value="1"/>
</dbReference>
<name>A0A1H2HFE9_9ACTN</name>
<accession>A0A1H2HFE9</accession>
<dbReference type="RefSeq" id="WP_046767086.1">
    <property type="nucleotide sequence ID" value="NZ_KQ061220.1"/>
</dbReference>
<dbReference type="STRING" id="419479.SAMN04488563_1011"/>
<dbReference type="InterPro" id="IPR041657">
    <property type="entry name" value="HTH_17"/>
</dbReference>
<evidence type="ECO:0000313" key="3">
    <source>
        <dbReference type="Proteomes" id="UP000182977"/>
    </source>
</evidence>